<protein>
    <recommendedName>
        <fullName evidence="3">FAD/NAD(P)-binding domain-containing protein</fullName>
    </recommendedName>
</protein>
<evidence type="ECO:0000256" key="1">
    <source>
        <dbReference type="ARBA" id="ARBA00023002"/>
    </source>
</evidence>
<dbReference type="EMBL" id="FLTS01000001">
    <property type="protein sequence ID" value="SBV36635.1"/>
    <property type="molecule type" value="Genomic_DNA"/>
</dbReference>
<accession>A0A1Y5Q7B9</accession>
<dbReference type="Gene3D" id="3.50.50.60">
    <property type="entry name" value="FAD/NAD(P)-binding domain"/>
    <property type="match status" value="1"/>
</dbReference>
<organism evidence="2">
    <name type="scientific">uncultured Stenotrophomonas sp</name>
    <dbReference type="NCBI Taxonomy" id="165438"/>
    <lineage>
        <taxon>Bacteria</taxon>
        <taxon>Pseudomonadati</taxon>
        <taxon>Pseudomonadota</taxon>
        <taxon>Gammaproteobacteria</taxon>
        <taxon>Lysobacterales</taxon>
        <taxon>Lysobacteraceae</taxon>
        <taxon>Stenotrophomonas</taxon>
        <taxon>environmental samples</taxon>
    </lineage>
</organism>
<dbReference type="SUPFAM" id="SSF51905">
    <property type="entry name" value="FAD/NAD(P)-binding domain"/>
    <property type="match status" value="1"/>
</dbReference>
<gene>
    <name evidence="2" type="ORF">STPYR_11565</name>
</gene>
<name>A0A1Y5Q7B9_9GAMM</name>
<reference evidence="2" key="1">
    <citation type="submission" date="2016-03" db="EMBL/GenBank/DDBJ databases">
        <authorList>
            <person name="Ploux O."/>
        </authorList>
    </citation>
    <scope>NUCLEOTIDE SEQUENCE</scope>
    <source>
        <strain evidence="2">UC10</strain>
    </source>
</reference>
<evidence type="ECO:0000313" key="2">
    <source>
        <dbReference type="EMBL" id="SBV36635.1"/>
    </source>
</evidence>
<dbReference type="PANTHER" id="PTHR43539:SF78">
    <property type="entry name" value="FLAVIN-CONTAINING MONOOXYGENASE"/>
    <property type="match status" value="1"/>
</dbReference>
<dbReference type="GO" id="GO:0050660">
    <property type="term" value="F:flavin adenine dinucleotide binding"/>
    <property type="evidence" value="ECO:0007669"/>
    <property type="project" value="TreeGrafter"/>
</dbReference>
<sequence>MIAIIGGGPAGIALGLELDRRRVAYELFEAKTLAATWRAVPSGVHVLSPWWTNVLQYRQALHGNPLRKPPAEVYLAHLEEMARQLRGTLRTGCRVDALRADGNGGWLLETAAGGHGPYRAVVMATGYFATPRPAEPEIATDGSLPMLHAADIVDYGQLEGLRDGELPVVVVGKRVTAGQLLLELDARAIPTAMSIRSGLQYRRHGFVASIRECAYFFWEELQARLVPNLRRASFPVMEGGATEKLVDSGKVAVLPVITAISNGRLLLADGRHQAAAAVILATGYHPGLGLLPAGLEVDAYGIPKNADFQLQGMPGVHLLGFDNVYDHRSRYLRGIRADAARLAGRLALSVGDARTR</sequence>
<dbReference type="Pfam" id="PF13738">
    <property type="entry name" value="Pyr_redox_3"/>
    <property type="match status" value="1"/>
</dbReference>
<evidence type="ECO:0008006" key="3">
    <source>
        <dbReference type="Google" id="ProtNLM"/>
    </source>
</evidence>
<dbReference type="PANTHER" id="PTHR43539">
    <property type="entry name" value="FLAVIN-BINDING MONOOXYGENASE-LIKE PROTEIN (AFU_ORTHOLOGUE AFUA_4G09220)"/>
    <property type="match status" value="1"/>
</dbReference>
<dbReference type="GO" id="GO:0004497">
    <property type="term" value="F:monooxygenase activity"/>
    <property type="evidence" value="ECO:0007669"/>
    <property type="project" value="TreeGrafter"/>
</dbReference>
<proteinExistence type="predicted"/>
<dbReference type="AlphaFoldDB" id="A0A1Y5Q7B9"/>
<dbReference type="InterPro" id="IPR036188">
    <property type="entry name" value="FAD/NAD-bd_sf"/>
</dbReference>
<dbReference type="PRINTS" id="PR00368">
    <property type="entry name" value="FADPNR"/>
</dbReference>
<keyword evidence="1" id="KW-0560">Oxidoreductase</keyword>
<dbReference type="InterPro" id="IPR050982">
    <property type="entry name" value="Auxin_biosynth/cation_transpt"/>
</dbReference>